<dbReference type="RefSeq" id="WP_266127417.1">
    <property type="nucleotide sequence ID" value="NZ_JANIDV010000003.1"/>
</dbReference>
<dbReference type="InterPro" id="IPR012093">
    <property type="entry name" value="Pirin"/>
</dbReference>
<dbReference type="InterPro" id="IPR041602">
    <property type="entry name" value="Quercetinase_C"/>
</dbReference>
<sequence>MIDIRPFEHLGHAEHGWLDARHHFSFAHYLDHERMGWGPLRVWNDDTIAPGTGFDTHPHRDMEIITYVRQGVITHRDSLGNTGRTGAGDVQVMSAGTGIFHSEHNLESIPTQIFQIWIIPTETGHSPSWATRRFPGKDQTGQFTILASGHPEDEGALPLHTKARVLGLTMRKGQKTEYRPGKERMGYLVPAAGTLLLNGQTITARSGAAIAREDILFLEALDDNTEIVLVDMVP</sequence>
<gene>
    <name evidence="5" type="ORF">NQF87_05440</name>
</gene>
<evidence type="ECO:0000313" key="6">
    <source>
        <dbReference type="Proteomes" id="UP001165633"/>
    </source>
</evidence>
<dbReference type="Pfam" id="PF17954">
    <property type="entry name" value="Pirin_C_2"/>
    <property type="match status" value="1"/>
</dbReference>
<dbReference type="PANTHER" id="PTHR43212:SF3">
    <property type="entry name" value="QUERCETIN 2,3-DIOXYGENASE"/>
    <property type="match status" value="1"/>
</dbReference>
<evidence type="ECO:0000259" key="4">
    <source>
        <dbReference type="Pfam" id="PF17954"/>
    </source>
</evidence>
<feature type="domain" description="Quercetin 2,3-dioxygenase C-terminal cupin" evidence="4">
    <location>
        <begin position="147"/>
        <end position="232"/>
    </location>
</feature>
<name>A0ABT3WBG6_9PROT</name>
<dbReference type="SUPFAM" id="SSF51182">
    <property type="entry name" value="RmlC-like cupins"/>
    <property type="match status" value="1"/>
</dbReference>
<evidence type="ECO:0000259" key="3">
    <source>
        <dbReference type="Pfam" id="PF02678"/>
    </source>
</evidence>
<proteinExistence type="inferred from homology"/>
<feature type="domain" description="Pirin N-terminal" evidence="3">
    <location>
        <begin position="10"/>
        <end position="118"/>
    </location>
</feature>
<protein>
    <submittedName>
        <fullName evidence="5">Pirin family protein</fullName>
    </submittedName>
</protein>
<dbReference type="Proteomes" id="UP001165633">
    <property type="component" value="Unassembled WGS sequence"/>
</dbReference>
<dbReference type="EMBL" id="JANIDV010000003">
    <property type="protein sequence ID" value="MCX5616416.1"/>
    <property type="molecule type" value="Genomic_DNA"/>
</dbReference>
<reference evidence="5" key="1">
    <citation type="submission" date="2022-07" db="EMBL/GenBank/DDBJ databases">
        <title>Bombella genomes.</title>
        <authorList>
            <person name="Harer L."/>
            <person name="Styblova S."/>
            <person name="Ehrmann M."/>
        </authorList>
    </citation>
    <scope>NUCLEOTIDE SEQUENCE</scope>
    <source>
        <strain evidence="5">TMW 2.2559</strain>
    </source>
</reference>
<comment type="caution">
    <text evidence="5">The sequence shown here is derived from an EMBL/GenBank/DDBJ whole genome shotgun (WGS) entry which is preliminary data.</text>
</comment>
<keyword evidence="6" id="KW-1185">Reference proteome</keyword>
<organism evidence="5 6">
    <name type="scientific">Bombella dulcis</name>
    <dbReference type="NCBI Taxonomy" id="2967339"/>
    <lineage>
        <taxon>Bacteria</taxon>
        <taxon>Pseudomonadati</taxon>
        <taxon>Pseudomonadota</taxon>
        <taxon>Alphaproteobacteria</taxon>
        <taxon>Acetobacterales</taxon>
        <taxon>Acetobacteraceae</taxon>
        <taxon>Bombella</taxon>
    </lineage>
</organism>
<dbReference type="Pfam" id="PF02678">
    <property type="entry name" value="Pirin"/>
    <property type="match status" value="1"/>
</dbReference>
<dbReference type="Gene3D" id="2.60.120.10">
    <property type="entry name" value="Jelly Rolls"/>
    <property type="match status" value="2"/>
</dbReference>
<evidence type="ECO:0000313" key="5">
    <source>
        <dbReference type="EMBL" id="MCX5616416.1"/>
    </source>
</evidence>
<dbReference type="CDD" id="cd02910">
    <property type="entry name" value="cupin_Yhhw_N"/>
    <property type="match status" value="1"/>
</dbReference>
<accession>A0ABT3WBG6</accession>
<dbReference type="InterPro" id="IPR011051">
    <property type="entry name" value="RmlC_Cupin_sf"/>
</dbReference>
<evidence type="ECO:0000256" key="2">
    <source>
        <dbReference type="RuleBase" id="RU003457"/>
    </source>
</evidence>
<comment type="similarity">
    <text evidence="1 2">Belongs to the pirin family.</text>
</comment>
<dbReference type="InterPro" id="IPR003829">
    <property type="entry name" value="Pirin_N_dom"/>
</dbReference>
<dbReference type="PIRSF" id="PIRSF006232">
    <property type="entry name" value="Pirin"/>
    <property type="match status" value="1"/>
</dbReference>
<evidence type="ECO:0000256" key="1">
    <source>
        <dbReference type="ARBA" id="ARBA00008416"/>
    </source>
</evidence>
<dbReference type="PANTHER" id="PTHR43212">
    <property type="entry name" value="QUERCETIN 2,3-DIOXYGENASE"/>
    <property type="match status" value="1"/>
</dbReference>
<dbReference type="InterPro" id="IPR014710">
    <property type="entry name" value="RmlC-like_jellyroll"/>
</dbReference>